<organism evidence="3 5">
    <name type="scientific">Bradyrhizobium zhanjiangense</name>
    <dbReference type="NCBI Taxonomy" id="1325107"/>
    <lineage>
        <taxon>Bacteria</taxon>
        <taxon>Pseudomonadati</taxon>
        <taxon>Pseudomonadota</taxon>
        <taxon>Alphaproteobacteria</taxon>
        <taxon>Hyphomicrobiales</taxon>
        <taxon>Nitrobacteraceae</taxon>
        <taxon>Bradyrhizobium</taxon>
    </lineage>
</organism>
<evidence type="ECO:0000313" key="5">
    <source>
        <dbReference type="Proteomes" id="UP000290174"/>
    </source>
</evidence>
<evidence type="ECO:0000256" key="1">
    <source>
        <dbReference type="SAM" id="MobiDB-lite"/>
    </source>
</evidence>
<comment type="caution">
    <text evidence="3">The sequence shown here is derived from an EMBL/GenBank/DDBJ whole genome shotgun (WGS) entry which is preliminary data.</text>
</comment>
<feature type="compositionally biased region" description="Basic and acidic residues" evidence="1">
    <location>
        <begin position="91"/>
        <end position="101"/>
    </location>
</feature>
<reference evidence="3 5" key="1">
    <citation type="submission" date="2018-11" db="EMBL/GenBank/DDBJ databases">
        <title>Bradyrhizobium sp. nov., isolated from effective nodules of peanut in China.</title>
        <authorList>
            <person name="Li Y."/>
        </authorList>
    </citation>
    <scope>NUCLEOTIDE SEQUENCE [LARGE SCALE GENOMIC DNA]</scope>
    <source>
        <strain evidence="3 5">CCBAU 51770</strain>
        <strain evidence="2 4">CCBAU 51781</strain>
    </source>
</reference>
<dbReference type="Proteomes" id="UP000289946">
    <property type="component" value="Unassembled WGS sequence"/>
</dbReference>
<dbReference type="EMBL" id="RDRA01000063">
    <property type="protein sequence ID" value="RXG84410.1"/>
    <property type="molecule type" value="Genomic_DNA"/>
</dbReference>
<dbReference type="EMBL" id="RKMK01000035">
    <property type="protein sequence ID" value="RXG88685.1"/>
    <property type="molecule type" value="Genomic_DNA"/>
</dbReference>
<protein>
    <submittedName>
        <fullName evidence="3">Uncharacterized protein</fullName>
    </submittedName>
</protein>
<feature type="region of interest" description="Disordered" evidence="1">
    <location>
        <begin position="83"/>
        <end position="135"/>
    </location>
</feature>
<dbReference type="Proteomes" id="UP000290174">
    <property type="component" value="Unassembled WGS sequence"/>
</dbReference>
<dbReference type="AlphaFoldDB" id="A0A4Q0QE97"/>
<gene>
    <name evidence="3" type="ORF">EAS61_28795</name>
    <name evidence="2" type="ORF">EAS62_39810</name>
</gene>
<evidence type="ECO:0000313" key="4">
    <source>
        <dbReference type="Proteomes" id="UP000289946"/>
    </source>
</evidence>
<evidence type="ECO:0000313" key="3">
    <source>
        <dbReference type="EMBL" id="RXG88685.1"/>
    </source>
</evidence>
<proteinExistence type="predicted"/>
<keyword evidence="4" id="KW-1185">Reference proteome</keyword>
<name>A0A4Q0QE97_9BRAD</name>
<sequence length="135" mass="15219">MSFQVSILKILAGQPEGRASLAVLKDYLAVFYTSGPQWTARMKRLAERAPNLNIFGQGLVAREPGHWIITEKGRAFLALLEQTGRPTSQERALEGTDEKPRASKFPALAPGRQDHSASRRHRRRKRLRTRDGRST</sequence>
<accession>A0A4Q0QE97</accession>
<feature type="compositionally biased region" description="Basic residues" evidence="1">
    <location>
        <begin position="118"/>
        <end position="128"/>
    </location>
</feature>
<evidence type="ECO:0000313" key="2">
    <source>
        <dbReference type="EMBL" id="RXG84410.1"/>
    </source>
</evidence>